<feature type="compositionally biased region" description="Low complexity" evidence="2">
    <location>
        <begin position="486"/>
        <end position="501"/>
    </location>
</feature>
<feature type="compositionally biased region" description="Acidic residues" evidence="2">
    <location>
        <begin position="506"/>
        <end position="527"/>
    </location>
</feature>
<gene>
    <name evidence="3" type="primary">ARP8</name>
    <name evidence="3" type="ORF">KI688_008838</name>
</gene>
<dbReference type="InterPro" id="IPR043129">
    <property type="entry name" value="ATPase_NBD"/>
</dbReference>
<dbReference type="EMBL" id="JAHRHY010000030">
    <property type="protein sequence ID" value="KAG9060810.1"/>
    <property type="molecule type" value="Genomic_DNA"/>
</dbReference>
<feature type="compositionally biased region" description="Polar residues" evidence="2">
    <location>
        <begin position="163"/>
        <end position="172"/>
    </location>
</feature>
<evidence type="ECO:0000313" key="4">
    <source>
        <dbReference type="Proteomes" id="UP000707451"/>
    </source>
</evidence>
<dbReference type="PANTHER" id="PTHR11937">
    <property type="entry name" value="ACTIN"/>
    <property type="match status" value="1"/>
</dbReference>
<dbReference type="CDD" id="cd10206">
    <property type="entry name" value="ASKHA_NBD_Arp8-like"/>
    <property type="match status" value="1"/>
</dbReference>
<dbReference type="Proteomes" id="UP000707451">
    <property type="component" value="Unassembled WGS sequence"/>
</dbReference>
<protein>
    <submittedName>
        <fullName evidence="3">Actin-like protein arp8</fullName>
    </submittedName>
</protein>
<dbReference type="Pfam" id="PF00022">
    <property type="entry name" value="Actin"/>
    <property type="match status" value="2"/>
</dbReference>
<feature type="region of interest" description="Disordered" evidence="2">
    <location>
        <begin position="486"/>
        <end position="534"/>
    </location>
</feature>
<dbReference type="InterPro" id="IPR004000">
    <property type="entry name" value="Actin"/>
</dbReference>
<feature type="compositionally biased region" description="Low complexity" evidence="2">
    <location>
        <begin position="184"/>
        <end position="212"/>
    </location>
</feature>
<feature type="compositionally biased region" description="Low complexity" evidence="2">
    <location>
        <begin position="223"/>
        <end position="251"/>
    </location>
</feature>
<feature type="compositionally biased region" description="Polar residues" evidence="2">
    <location>
        <begin position="15"/>
        <end position="43"/>
    </location>
</feature>
<comment type="similarity">
    <text evidence="1">Belongs to the actin family.</text>
</comment>
<feature type="compositionally biased region" description="Acidic residues" evidence="2">
    <location>
        <begin position="371"/>
        <end position="388"/>
    </location>
</feature>
<dbReference type="Gene3D" id="3.90.640.10">
    <property type="entry name" value="Actin, Chain A, domain 4"/>
    <property type="match status" value="1"/>
</dbReference>
<proteinExistence type="inferred from homology"/>
<feature type="region of interest" description="Disordered" evidence="2">
    <location>
        <begin position="888"/>
        <end position="921"/>
    </location>
</feature>
<sequence length="1100" mass="118322">MEDVNMGDAGPPVNEQHSQPQGASSEQEQHLSSAQTTAQQGSHPDTVPAVDAMASSNTTNNAETANADVDVDQSLNSSKDTETAVTITLESAPAPDSSTVSAHTGIADKSEAGVAVANITTAVQEDQKDEDSSMDVDTIPPVIAPSTLVDTGVQDHPMDSQPAEETSITSTDGAVAGAPETKSTAEQGEASETSTASALTTPTTTTDTAKVEGNGEAASETVPAADASPSTSASTNTAAEGEAAGPATTGEQPETAESEVPLGPPPKPAYVPQFKFTTFAPMTPIPVRNITNTFQKSDKNYVLKELAAGKQRRRKRKADQASDESGEANLEGEAQENGADGESSTPGGEESGVLKRKRGDEFSTIRKGIFADEDDNEDDDKEDQDNEENESKDANKDDDDDDEDEFSSDSDSEESVMNEMDENGETRSSADMGKKVIVIHPGSRYLRIGRASDAYPIITPHCIARRIRVPPPSAVITNGSAKAVSGSGAAAESQEGVASVATREEAAEDDQDKDEAMDVDEDDDDEDSLHTPVPDVVNDRFLQEIEYDLKMRMKAAKRKPVNNAKTQVRSFNTSTRPERILDHNDPYKVEWTDPAAEGEYIIGQKALNLPQGKHHNFKLFWPIVGGKLNETDYATPRVVVSDMETIWTKVIHEDLGIESKQFRKHYALLVIPDHYSKVYVTELIGMLLKSMQFRGVMVQQESVCASFGAGVSAACVVDIGAEITKVACVEDGICIPNSRAVLKYGGDDITRCFAALVNRTGFPYQELDLSQTYDWRLMEELKEKWCTMNEADLTVQVYSFFVRRPEKQTEKYQVKVYDEVALSPMCLFFPGVIRRWIEERETKPAFTKLINHEDINDEDAPPIALMNQTSKKSTAAAAAAAAAAARAGTPSLTAPGEENAQTSQAATPNATPAQTPAPSALATVSTPVPGVATPVPAAVAPAVAVPVEPPIIPFAMEPSVRTTDKAWETAGVIGKDHFSSLVALDVVVAQCISNCGSEERSKKLYGSIILVGGGGMIQGFDRVLEDRLFQALPATLTTVEKVEVLPAPREMDPRLLVWKGGSVLGKLDSARELWIKPLEWELLGRKVLRDKALFVWSSKD</sequence>
<dbReference type="Gene3D" id="3.30.420.40">
    <property type="match status" value="3"/>
</dbReference>
<feature type="compositionally biased region" description="Low complexity" evidence="2">
    <location>
        <begin position="54"/>
        <end position="67"/>
    </location>
</feature>
<dbReference type="SMART" id="SM00268">
    <property type="entry name" value="ACTIN"/>
    <property type="match status" value="1"/>
</dbReference>
<feature type="region of interest" description="Disordered" evidence="2">
    <location>
        <begin position="1"/>
        <end position="102"/>
    </location>
</feature>
<feature type="region of interest" description="Disordered" evidence="2">
    <location>
        <begin position="149"/>
        <end position="272"/>
    </location>
</feature>
<evidence type="ECO:0000256" key="2">
    <source>
        <dbReference type="SAM" id="MobiDB-lite"/>
    </source>
</evidence>
<dbReference type="AlphaFoldDB" id="A0A9P7XG36"/>
<accession>A0A9P7XG36</accession>
<organism evidence="3 4">
    <name type="scientific">Linnemannia hyalina</name>
    <dbReference type="NCBI Taxonomy" id="64524"/>
    <lineage>
        <taxon>Eukaryota</taxon>
        <taxon>Fungi</taxon>
        <taxon>Fungi incertae sedis</taxon>
        <taxon>Mucoromycota</taxon>
        <taxon>Mortierellomycotina</taxon>
        <taxon>Mortierellomycetes</taxon>
        <taxon>Mortierellales</taxon>
        <taxon>Mortierellaceae</taxon>
        <taxon>Linnemannia</taxon>
    </lineage>
</organism>
<evidence type="ECO:0000313" key="3">
    <source>
        <dbReference type="EMBL" id="KAG9060810.1"/>
    </source>
</evidence>
<evidence type="ECO:0000256" key="1">
    <source>
        <dbReference type="RuleBase" id="RU000487"/>
    </source>
</evidence>
<dbReference type="SUPFAM" id="SSF53067">
    <property type="entry name" value="Actin-like ATPase domain"/>
    <property type="match status" value="2"/>
</dbReference>
<feature type="region of interest" description="Disordered" evidence="2">
    <location>
        <begin position="305"/>
        <end position="434"/>
    </location>
</feature>
<name>A0A9P7XG36_9FUNG</name>
<feature type="compositionally biased region" description="Acidic residues" evidence="2">
    <location>
        <begin position="396"/>
        <end position="423"/>
    </location>
</feature>
<dbReference type="OrthoDB" id="5572108at2759"/>
<keyword evidence="4" id="KW-1185">Reference proteome</keyword>
<feature type="compositionally biased region" description="Polar residues" evidence="2">
    <location>
        <begin position="73"/>
        <end position="89"/>
    </location>
</feature>
<reference evidence="3" key="1">
    <citation type="submission" date="2021-06" db="EMBL/GenBank/DDBJ databases">
        <title>Genome Sequence of Mortierella hyaline Strain SCG-10, a Cold-Adapted, Nitrate-Reducing Fungus Isolated from Soil in Minnesota, USA.</title>
        <authorList>
            <person name="Aldossari N."/>
        </authorList>
    </citation>
    <scope>NUCLEOTIDE SEQUENCE</scope>
    <source>
        <strain evidence="3">SCG-10</strain>
    </source>
</reference>
<comment type="caution">
    <text evidence="3">The sequence shown here is derived from an EMBL/GenBank/DDBJ whole genome shotgun (WGS) entry which is preliminary data.</text>
</comment>
<feature type="compositionally biased region" description="Low complexity" evidence="2">
    <location>
        <begin position="899"/>
        <end position="921"/>
    </location>
</feature>